<dbReference type="Gene3D" id="1.10.510.10">
    <property type="entry name" value="Transferase(Phosphotransferase) domain 1"/>
    <property type="match status" value="1"/>
</dbReference>
<keyword evidence="8" id="KW-0723">Serine/threonine-protein kinase</keyword>
<feature type="compositionally biased region" description="Acidic residues" evidence="19">
    <location>
        <begin position="323"/>
        <end position="334"/>
    </location>
</feature>
<dbReference type="InterPro" id="IPR051272">
    <property type="entry name" value="RIO-type_Ser/Thr_kinase"/>
</dbReference>
<protein>
    <recommendedName>
        <fullName evidence="5">Serine/threonine-protein kinase RIO1</fullName>
        <ecNumber evidence="4">2.7.11.1</ecNumber>
    </recommendedName>
    <alternativeName>
        <fullName evidence="18">Serine/threonine-protein kinase rio1</fullName>
    </alternativeName>
</protein>
<dbReference type="GO" id="GO:0005524">
    <property type="term" value="F:ATP binding"/>
    <property type="evidence" value="ECO:0007669"/>
    <property type="project" value="UniProtKB-KW"/>
</dbReference>
<sequence>MDLEEFSETEIGEALDWLESSEDDGAAIHLYSRRPNYHGGHLSKPLQPLSNRYQKFIRHLRPSSLEDIDPRTRMVLFKMLNLGIFDDINGCISTGKEANVYHATKDDGQEFAVKVYKTSVPRFKDGDPYIQGDYCFRRGYLKHNPRQMPKTWAENEMRNLMRLKAAGIRCPTPIFLRLHVLSLRGNLSSIHSDYLHVIDVSQSVDLDHPLASCFLRLDCKHDFFGKNGVKFLSTRELFDFIVDSSITDESVHCYLEEVQREILVWRDAMSRLISVESDILWGQDTVGLLYISPAPKQLLKQPKKSDTSDTSTGQTNNFGTECGTDEDDSSDSEGLEPVIPADKKAARKENKKKVKEEKREARKSKTRKAVRKTKKKPSKNIKAR</sequence>
<evidence type="ECO:0000256" key="15">
    <source>
        <dbReference type="ARBA" id="ARBA00022842"/>
    </source>
</evidence>
<evidence type="ECO:0000313" key="22">
    <source>
        <dbReference type="Proteomes" id="UP001202328"/>
    </source>
</evidence>
<dbReference type="GO" id="GO:0046872">
    <property type="term" value="F:metal ion binding"/>
    <property type="evidence" value="ECO:0007669"/>
    <property type="project" value="UniProtKB-KW"/>
</dbReference>
<evidence type="ECO:0000256" key="17">
    <source>
        <dbReference type="ARBA" id="ARBA00048679"/>
    </source>
</evidence>
<dbReference type="Gene3D" id="3.30.200.20">
    <property type="entry name" value="Phosphorylase Kinase, domain 1"/>
    <property type="match status" value="1"/>
</dbReference>
<dbReference type="EC" id="2.7.11.1" evidence="4"/>
<comment type="catalytic activity">
    <reaction evidence="16">
        <text>L-threonyl-[protein] + ATP = O-phospho-L-threonyl-[protein] + ADP + H(+)</text>
        <dbReference type="Rhea" id="RHEA:46608"/>
        <dbReference type="Rhea" id="RHEA-COMP:11060"/>
        <dbReference type="Rhea" id="RHEA-COMP:11605"/>
        <dbReference type="ChEBI" id="CHEBI:15378"/>
        <dbReference type="ChEBI" id="CHEBI:30013"/>
        <dbReference type="ChEBI" id="CHEBI:30616"/>
        <dbReference type="ChEBI" id="CHEBI:61977"/>
        <dbReference type="ChEBI" id="CHEBI:456216"/>
        <dbReference type="EC" id="2.7.11.1"/>
    </reaction>
</comment>
<dbReference type="Pfam" id="PF01163">
    <property type="entry name" value="RIO1"/>
    <property type="match status" value="2"/>
</dbReference>
<dbReference type="FunFam" id="3.30.200.20:FF:000148">
    <property type="entry name" value="Serine/threonine-protein kinase RIO1"/>
    <property type="match status" value="1"/>
</dbReference>
<keyword evidence="7" id="KW-0690">Ribosome biogenesis</keyword>
<dbReference type="SUPFAM" id="SSF56112">
    <property type="entry name" value="Protein kinase-like (PK-like)"/>
    <property type="match status" value="1"/>
</dbReference>
<dbReference type="GO" id="GO:0004674">
    <property type="term" value="F:protein serine/threonine kinase activity"/>
    <property type="evidence" value="ECO:0007669"/>
    <property type="project" value="UniProtKB-KW"/>
</dbReference>
<proteinExistence type="inferred from homology"/>
<dbReference type="SMART" id="SM00090">
    <property type="entry name" value="RIO"/>
    <property type="match status" value="1"/>
</dbReference>
<evidence type="ECO:0000256" key="16">
    <source>
        <dbReference type="ARBA" id="ARBA00047899"/>
    </source>
</evidence>
<dbReference type="PANTHER" id="PTHR45723">
    <property type="entry name" value="SERINE/THREONINE-PROTEIN KINASE RIO1"/>
    <property type="match status" value="1"/>
</dbReference>
<dbReference type="GO" id="GO:0005737">
    <property type="term" value="C:cytoplasm"/>
    <property type="evidence" value="ECO:0007669"/>
    <property type="project" value="UniProtKB-SubCell"/>
</dbReference>
<evidence type="ECO:0000256" key="8">
    <source>
        <dbReference type="ARBA" id="ARBA00022527"/>
    </source>
</evidence>
<feature type="compositionally biased region" description="Polar residues" evidence="19">
    <location>
        <begin position="308"/>
        <end position="319"/>
    </location>
</feature>
<dbReference type="InterPro" id="IPR018934">
    <property type="entry name" value="RIO_dom"/>
</dbReference>
<dbReference type="AlphaFoldDB" id="A0AAD4SI99"/>
<keyword evidence="12" id="KW-0418">Kinase</keyword>
<dbReference type="EMBL" id="JAJJMB010010359">
    <property type="protein sequence ID" value="KAI3909155.1"/>
    <property type="molecule type" value="Genomic_DNA"/>
</dbReference>
<keyword evidence="22" id="KW-1185">Reference proteome</keyword>
<evidence type="ECO:0000256" key="3">
    <source>
        <dbReference type="ARBA" id="ARBA00009196"/>
    </source>
</evidence>
<evidence type="ECO:0000256" key="14">
    <source>
        <dbReference type="ARBA" id="ARBA00022840"/>
    </source>
</evidence>
<evidence type="ECO:0000256" key="2">
    <source>
        <dbReference type="ARBA" id="ARBA00004496"/>
    </source>
</evidence>
<dbReference type="GO" id="GO:0016787">
    <property type="term" value="F:hydrolase activity"/>
    <property type="evidence" value="ECO:0007669"/>
    <property type="project" value="UniProtKB-KW"/>
</dbReference>
<accession>A0AAD4SI99</accession>
<evidence type="ECO:0000256" key="1">
    <source>
        <dbReference type="ARBA" id="ARBA00001946"/>
    </source>
</evidence>
<keyword evidence="15" id="KW-0460">Magnesium</keyword>
<evidence type="ECO:0000256" key="6">
    <source>
        <dbReference type="ARBA" id="ARBA00022490"/>
    </source>
</evidence>
<evidence type="ECO:0000313" key="21">
    <source>
        <dbReference type="EMBL" id="KAI3909155.1"/>
    </source>
</evidence>
<feature type="domain" description="RIO kinase" evidence="20">
    <location>
        <begin position="58"/>
        <end position="243"/>
    </location>
</feature>
<keyword evidence="13" id="KW-0378">Hydrolase</keyword>
<evidence type="ECO:0000256" key="11">
    <source>
        <dbReference type="ARBA" id="ARBA00022741"/>
    </source>
</evidence>
<comment type="catalytic activity">
    <reaction evidence="17">
        <text>L-seryl-[protein] + ATP = O-phospho-L-seryl-[protein] + ADP + H(+)</text>
        <dbReference type="Rhea" id="RHEA:17989"/>
        <dbReference type="Rhea" id="RHEA-COMP:9863"/>
        <dbReference type="Rhea" id="RHEA-COMP:11604"/>
        <dbReference type="ChEBI" id="CHEBI:15378"/>
        <dbReference type="ChEBI" id="CHEBI:29999"/>
        <dbReference type="ChEBI" id="CHEBI:30616"/>
        <dbReference type="ChEBI" id="CHEBI:83421"/>
        <dbReference type="ChEBI" id="CHEBI:456216"/>
        <dbReference type="EC" id="2.7.11.1"/>
    </reaction>
</comment>
<evidence type="ECO:0000256" key="19">
    <source>
        <dbReference type="SAM" id="MobiDB-lite"/>
    </source>
</evidence>
<keyword evidence="14" id="KW-0067">ATP-binding</keyword>
<evidence type="ECO:0000256" key="5">
    <source>
        <dbReference type="ARBA" id="ARBA00016038"/>
    </source>
</evidence>
<organism evidence="21 22">
    <name type="scientific">Papaver atlanticum</name>
    <dbReference type="NCBI Taxonomy" id="357466"/>
    <lineage>
        <taxon>Eukaryota</taxon>
        <taxon>Viridiplantae</taxon>
        <taxon>Streptophyta</taxon>
        <taxon>Embryophyta</taxon>
        <taxon>Tracheophyta</taxon>
        <taxon>Spermatophyta</taxon>
        <taxon>Magnoliopsida</taxon>
        <taxon>Ranunculales</taxon>
        <taxon>Papaveraceae</taxon>
        <taxon>Papaveroideae</taxon>
        <taxon>Papaver</taxon>
    </lineage>
</organism>
<keyword evidence="9" id="KW-0808">Transferase</keyword>
<name>A0AAD4SI99_9MAGN</name>
<feature type="compositionally biased region" description="Basic and acidic residues" evidence="19">
    <location>
        <begin position="341"/>
        <end position="360"/>
    </location>
</feature>
<evidence type="ECO:0000256" key="10">
    <source>
        <dbReference type="ARBA" id="ARBA00022723"/>
    </source>
</evidence>
<comment type="caution">
    <text evidence="21">The sequence shown here is derived from an EMBL/GenBank/DDBJ whole genome shotgun (WGS) entry which is preliminary data.</text>
</comment>
<comment type="subcellular location">
    <subcellularLocation>
        <location evidence="2">Cytoplasm</location>
    </subcellularLocation>
</comment>
<dbReference type="InterPro" id="IPR000687">
    <property type="entry name" value="RIO_kinase"/>
</dbReference>
<evidence type="ECO:0000259" key="20">
    <source>
        <dbReference type="SMART" id="SM00090"/>
    </source>
</evidence>
<evidence type="ECO:0000256" key="13">
    <source>
        <dbReference type="ARBA" id="ARBA00022801"/>
    </source>
</evidence>
<evidence type="ECO:0000256" key="12">
    <source>
        <dbReference type="ARBA" id="ARBA00022777"/>
    </source>
</evidence>
<dbReference type="GO" id="GO:0042254">
    <property type="term" value="P:ribosome biogenesis"/>
    <property type="evidence" value="ECO:0007669"/>
    <property type="project" value="UniProtKB-KW"/>
</dbReference>
<comment type="similarity">
    <text evidence="3">Belongs to the protein kinase superfamily. RIO-type Ser/Thr kinase family.</text>
</comment>
<evidence type="ECO:0000256" key="7">
    <source>
        <dbReference type="ARBA" id="ARBA00022517"/>
    </source>
</evidence>
<gene>
    <name evidence="21" type="ORF">MKW98_012892</name>
</gene>
<keyword evidence="10" id="KW-0479">Metal-binding</keyword>
<evidence type="ECO:0000256" key="9">
    <source>
        <dbReference type="ARBA" id="ARBA00022679"/>
    </source>
</evidence>
<evidence type="ECO:0000256" key="4">
    <source>
        <dbReference type="ARBA" id="ARBA00012513"/>
    </source>
</evidence>
<feature type="region of interest" description="Disordered" evidence="19">
    <location>
        <begin position="299"/>
        <end position="384"/>
    </location>
</feature>
<dbReference type="InterPro" id="IPR011009">
    <property type="entry name" value="Kinase-like_dom_sf"/>
</dbReference>
<keyword evidence="6" id="KW-0963">Cytoplasm</keyword>
<reference evidence="21" key="1">
    <citation type="submission" date="2022-04" db="EMBL/GenBank/DDBJ databases">
        <title>A functionally conserved STORR gene fusion in Papaver species that diverged 16.8 million years ago.</title>
        <authorList>
            <person name="Catania T."/>
        </authorList>
    </citation>
    <scope>NUCLEOTIDE SEQUENCE</scope>
    <source>
        <strain evidence="21">S-188037</strain>
    </source>
</reference>
<keyword evidence="11" id="KW-0547">Nucleotide-binding</keyword>
<dbReference type="Proteomes" id="UP001202328">
    <property type="component" value="Unassembled WGS sequence"/>
</dbReference>
<feature type="compositionally biased region" description="Basic residues" evidence="19">
    <location>
        <begin position="361"/>
        <end position="384"/>
    </location>
</feature>
<comment type="cofactor">
    <cofactor evidence="1">
        <name>Mg(2+)</name>
        <dbReference type="ChEBI" id="CHEBI:18420"/>
    </cofactor>
</comment>
<evidence type="ECO:0000256" key="18">
    <source>
        <dbReference type="ARBA" id="ARBA00068838"/>
    </source>
</evidence>